<dbReference type="AlphaFoldDB" id="A0AAW2Z687"/>
<comment type="caution">
    <text evidence="1">The sequence shown here is derived from an EMBL/GenBank/DDBJ whole genome shotgun (WGS) entry which is preliminary data.</text>
</comment>
<sequence>MTLNDDYLQEEMMIQNRMEQKHLTVEVEWKMDEWFKTVDDVELKLDQWLNEGDEHCISQ</sequence>
<evidence type="ECO:0000313" key="2">
    <source>
        <dbReference type="Proteomes" id="UP001431209"/>
    </source>
</evidence>
<organism evidence="1 2">
    <name type="scientific">Acrasis kona</name>
    <dbReference type="NCBI Taxonomy" id="1008807"/>
    <lineage>
        <taxon>Eukaryota</taxon>
        <taxon>Discoba</taxon>
        <taxon>Heterolobosea</taxon>
        <taxon>Tetramitia</taxon>
        <taxon>Eutetramitia</taxon>
        <taxon>Acrasidae</taxon>
        <taxon>Acrasis</taxon>
    </lineage>
</organism>
<keyword evidence="2" id="KW-1185">Reference proteome</keyword>
<proteinExistence type="predicted"/>
<dbReference type="EMBL" id="JAOPGA020001060">
    <property type="protein sequence ID" value="KAL0484651.1"/>
    <property type="molecule type" value="Genomic_DNA"/>
</dbReference>
<protein>
    <submittedName>
        <fullName evidence="1">MetG</fullName>
    </submittedName>
</protein>
<gene>
    <name evidence="1" type="ORF">AKO1_003473</name>
</gene>
<evidence type="ECO:0000313" key="1">
    <source>
        <dbReference type="EMBL" id="KAL0484651.1"/>
    </source>
</evidence>
<reference evidence="1 2" key="1">
    <citation type="submission" date="2024-03" db="EMBL/GenBank/DDBJ databases">
        <title>The Acrasis kona genome and developmental transcriptomes reveal deep origins of eukaryotic multicellular pathways.</title>
        <authorList>
            <person name="Sheikh S."/>
            <person name="Fu C.-J."/>
            <person name="Brown M.W."/>
            <person name="Baldauf S.L."/>
        </authorList>
    </citation>
    <scope>NUCLEOTIDE SEQUENCE [LARGE SCALE GENOMIC DNA]</scope>
    <source>
        <strain evidence="1 2">ATCC MYA-3509</strain>
    </source>
</reference>
<accession>A0AAW2Z687</accession>
<name>A0AAW2Z687_9EUKA</name>
<dbReference type="Proteomes" id="UP001431209">
    <property type="component" value="Unassembled WGS sequence"/>
</dbReference>